<name>A0A0C9Z0P6_9AGAM</name>
<proteinExistence type="predicted"/>
<reference evidence="1 2" key="1">
    <citation type="submission" date="2014-04" db="EMBL/GenBank/DDBJ databases">
        <authorList>
            <consortium name="DOE Joint Genome Institute"/>
            <person name="Kuo A."/>
            <person name="Kohler A."/>
            <person name="Costa M.D."/>
            <person name="Nagy L.G."/>
            <person name="Floudas D."/>
            <person name="Copeland A."/>
            <person name="Barry K.W."/>
            <person name="Cichocki N."/>
            <person name="Veneault-Fourrey C."/>
            <person name="LaButti K."/>
            <person name="Lindquist E.A."/>
            <person name="Lipzen A."/>
            <person name="Lundell T."/>
            <person name="Morin E."/>
            <person name="Murat C."/>
            <person name="Sun H."/>
            <person name="Tunlid A."/>
            <person name="Henrissat B."/>
            <person name="Grigoriev I.V."/>
            <person name="Hibbett D.S."/>
            <person name="Martin F."/>
            <person name="Nordberg H.P."/>
            <person name="Cantor M.N."/>
            <person name="Hua S.X."/>
        </authorList>
    </citation>
    <scope>NUCLEOTIDE SEQUENCE [LARGE SCALE GENOMIC DNA]</scope>
    <source>
        <strain evidence="1 2">441</strain>
    </source>
</reference>
<accession>A0A0C9Z0P6</accession>
<dbReference type="STRING" id="765257.A0A0C9Z0P6"/>
<dbReference type="OrthoDB" id="21128at2759"/>
<dbReference type="EMBL" id="KN833987">
    <property type="protein sequence ID" value="KIK13568.1"/>
    <property type="molecule type" value="Genomic_DNA"/>
</dbReference>
<protein>
    <submittedName>
        <fullName evidence="1">Uncharacterized protein</fullName>
    </submittedName>
</protein>
<sequence>MSPSQSVIVSTTGSDLYLPLSDLSLGSSQPSVSTHLNPPIPPIVVPALNNQLKAARNFAFDFDVPHFALATISEDSMLTLSNVHDKMPFWTRRVRGEDIPSSLTFIDDGIDIGRKNGTVFQLLSIISKNVLSTLKFVNGTREDLDMFGHINYDSRIQTLWVANSCRDSLIAVKIGFDVSASPSGDLVRGGFFEQVIEFSGPKPTIHFVILSADADPTGEEAHAACIAAKVPSGALIEYETAAVMRCFMRALLTEE</sequence>
<organism evidence="1 2">
    <name type="scientific">Pisolithus microcarpus 441</name>
    <dbReference type="NCBI Taxonomy" id="765257"/>
    <lineage>
        <taxon>Eukaryota</taxon>
        <taxon>Fungi</taxon>
        <taxon>Dikarya</taxon>
        <taxon>Basidiomycota</taxon>
        <taxon>Agaricomycotina</taxon>
        <taxon>Agaricomycetes</taxon>
        <taxon>Agaricomycetidae</taxon>
        <taxon>Boletales</taxon>
        <taxon>Sclerodermatineae</taxon>
        <taxon>Pisolithaceae</taxon>
        <taxon>Pisolithus</taxon>
    </lineage>
</organism>
<dbReference type="HOGENOM" id="CLU_1090371_0_0_1"/>
<dbReference type="Proteomes" id="UP000054018">
    <property type="component" value="Unassembled WGS sequence"/>
</dbReference>
<evidence type="ECO:0000313" key="2">
    <source>
        <dbReference type="Proteomes" id="UP000054018"/>
    </source>
</evidence>
<keyword evidence="2" id="KW-1185">Reference proteome</keyword>
<reference evidence="2" key="2">
    <citation type="submission" date="2015-01" db="EMBL/GenBank/DDBJ databases">
        <title>Evolutionary Origins and Diversification of the Mycorrhizal Mutualists.</title>
        <authorList>
            <consortium name="DOE Joint Genome Institute"/>
            <consortium name="Mycorrhizal Genomics Consortium"/>
            <person name="Kohler A."/>
            <person name="Kuo A."/>
            <person name="Nagy L.G."/>
            <person name="Floudas D."/>
            <person name="Copeland A."/>
            <person name="Barry K.W."/>
            <person name="Cichocki N."/>
            <person name="Veneault-Fourrey C."/>
            <person name="LaButti K."/>
            <person name="Lindquist E.A."/>
            <person name="Lipzen A."/>
            <person name="Lundell T."/>
            <person name="Morin E."/>
            <person name="Murat C."/>
            <person name="Riley R."/>
            <person name="Ohm R."/>
            <person name="Sun H."/>
            <person name="Tunlid A."/>
            <person name="Henrissat B."/>
            <person name="Grigoriev I.V."/>
            <person name="Hibbett D.S."/>
            <person name="Martin F."/>
        </authorList>
    </citation>
    <scope>NUCLEOTIDE SEQUENCE [LARGE SCALE GENOMIC DNA]</scope>
    <source>
        <strain evidence="2">441</strain>
    </source>
</reference>
<dbReference type="AlphaFoldDB" id="A0A0C9Z0P6"/>
<gene>
    <name evidence="1" type="ORF">PISMIDRAFT_17893</name>
</gene>
<evidence type="ECO:0000313" key="1">
    <source>
        <dbReference type="EMBL" id="KIK13568.1"/>
    </source>
</evidence>